<feature type="compositionally biased region" description="Polar residues" evidence="2">
    <location>
        <begin position="1870"/>
        <end position="1880"/>
    </location>
</feature>
<feature type="compositionally biased region" description="Low complexity" evidence="2">
    <location>
        <begin position="1629"/>
        <end position="1640"/>
    </location>
</feature>
<reference evidence="3" key="1">
    <citation type="submission" date="2015-06" db="EMBL/GenBank/DDBJ databases">
        <authorList>
            <person name="Hoefler B.C."/>
            <person name="Straight P.D."/>
        </authorList>
    </citation>
    <scope>NUCLEOTIDE SEQUENCE</scope>
</reference>
<feature type="region of interest" description="Disordered" evidence="2">
    <location>
        <begin position="2339"/>
        <end position="2372"/>
    </location>
</feature>
<feature type="compositionally biased region" description="Polar residues" evidence="2">
    <location>
        <begin position="1933"/>
        <end position="1949"/>
    </location>
</feature>
<protein>
    <recommendedName>
        <fullName evidence="4">Protein FAM193A</fullName>
    </recommendedName>
</protein>
<feature type="compositionally biased region" description="Low complexity" evidence="2">
    <location>
        <begin position="2089"/>
        <end position="2099"/>
    </location>
</feature>
<feature type="region of interest" description="Disordered" evidence="2">
    <location>
        <begin position="1158"/>
        <end position="1179"/>
    </location>
</feature>
<proteinExistence type="predicted"/>
<feature type="compositionally biased region" description="Low complexity" evidence="2">
    <location>
        <begin position="1725"/>
        <end position="1747"/>
    </location>
</feature>
<name>A0A0K8WGV1_BACLA</name>
<feature type="compositionally biased region" description="Polar residues" evidence="2">
    <location>
        <begin position="1777"/>
        <end position="1800"/>
    </location>
</feature>
<feature type="coiled-coil region" evidence="1">
    <location>
        <begin position="1288"/>
        <end position="1315"/>
    </location>
</feature>
<feature type="region of interest" description="Disordered" evidence="2">
    <location>
        <begin position="1587"/>
        <end position="2225"/>
    </location>
</feature>
<feature type="compositionally biased region" description="Basic and acidic residues" evidence="2">
    <location>
        <begin position="2339"/>
        <end position="2352"/>
    </location>
</feature>
<feature type="region of interest" description="Disordered" evidence="2">
    <location>
        <begin position="1103"/>
        <end position="1125"/>
    </location>
</feature>
<evidence type="ECO:0000256" key="2">
    <source>
        <dbReference type="SAM" id="MobiDB-lite"/>
    </source>
</evidence>
<feature type="compositionally biased region" description="Polar residues" evidence="2">
    <location>
        <begin position="1103"/>
        <end position="1118"/>
    </location>
</feature>
<feature type="compositionally biased region" description="Low complexity" evidence="2">
    <location>
        <begin position="1015"/>
        <end position="1026"/>
    </location>
</feature>
<feature type="region of interest" description="Disordered" evidence="2">
    <location>
        <begin position="112"/>
        <end position="177"/>
    </location>
</feature>
<accession>A0A0K8WGV1</accession>
<keyword evidence="1" id="KW-0175">Coiled coil</keyword>
<feature type="compositionally biased region" description="Basic and acidic residues" evidence="2">
    <location>
        <begin position="1641"/>
        <end position="1659"/>
    </location>
</feature>
<evidence type="ECO:0000256" key="1">
    <source>
        <dbReference type="SAM" id="Coils"/>
    </source>
</evidence>
<feature type="compositionally biased region" description="Polar residues" evidence="2">
    <location>
        <begin position="2171"/>
        <end position="2190"/>
    </location>
</feature>
<dbReference type="PANTHER" id="PTHR15109:SF4">
    <property type="entry name" value="FAM193 C-TERMINAL DOMAIN-CONTAINING PROTEIN"/>
    <property type="match status" value="1"/>
</dbReference>
<dbReference type="PANTHER" id="PTHR15109">
    <property type="entry name" value="AGAP004327-PA"/>
    <property type="match status" value="1"/>
</dbReference>
<feature type="compositionally biased region" description="Low complexity" evidence="2">
    <location>
        <begin position="1696"/>
        <end position="1713"/>
    </location>
</feature>
<dbReference type="OrthoDB" id="10044608at2759"/>
<feature type="compositionally biased region" description="Low complexity" evidence="2">
    <location>
        <begin position="2065"/>
        <end position="2082"/>
    </location>
</feature>
<feature type="compositionally biased region" description="Basic and acidic residues" evidence="2">
    <location>
        <begin position="112"/>
        <end position="140"/>
    </location>
</feature>
<feature type="compositionally biased region" description="Basic and acidic residues" evidence="2">
    <location>
        <begin position="1822"/>
        <end position="1833"/>
    </location>
</feature>
<feature type="compositionally biased region" description="Polar residues" evidence="2">
    <location>
        <begin position="2104"/>
        <end position="2121"/>
    </location>
</feature>
<sequence length="3110" mass="338743">MESRKAKDLRVRVRRIKVNSSTCSSSTAPIADAVFTSSKTEVTDEMETETPCTSKSTLVPSNRSSPSTSDGDDFATVHFKLAAALEAHLLDWQSMKSALLAEAKLNFKLKSRSNEKTDDRETEPQGSDVEHKDSATEETRLSGVLLKARQDSDSSSTSSSDEDDDVPEILLLSPKPNVDTMDTDRSMLLSKLPFSDPGVSVVDDKNPTAALSKILSLPPFDPHAPHLLVQLIIKNVVSLTQLSQREDNVIEVDIKKSLIAELAVSKKHRTLSPFMDASNIHVKHSNDEFFTFCSCKNCLKYREIVIHIMVEQFKTAHMVVMLLDVLIKAYGPMLKNRTAYNKFEKLLDANKEIYWIACGFVYNKKAEHMDFIYDDSLSDNMIFVLFSSILMVNNPLLLLQILAFHVECIVKAYAEGFIEIVEPDNNKIPAEEMLTYILDGYDDLCRISEQISTYLFAFENDFLRKFNLTWTLMCQRLYQLHVYSNLTDTMLACIITLKEDELTSRHASLIKKYIQFDDKMTCVEKRWADVWNELNKFNLSEAERKRRKCLLNVHRIFDTVVQDAIAFSLQEFDDDNDFYDFQCLENRQLAWQNIMAYTKMKWPDGFFKPPNTLVCEDKCKKCNVLLEYHTENCKCITCSIAGGPLPPRRNSDNTCYKCMAQSLIEKEVNLYESKILNVCTSDDFLSFVRSNSKHKGSTQDELDDEVSKTLPAVEGKIDDTIELGQYHIAWAVFQHLNNRKRYRYTSIDEKYFCKDCTSPSCLLARKILNNEVTHTLSLHLVQYYQQLSMSIEELRAILPNIMFYNRKMIAFNIGFDLADVHDLVVKIYWTFIISLYARYFMEFDLKCPLNLSYFELENNDIKLYTDKIVGNKDDTKFVKFLDKIKSLSPFKSQVESDFAFTVDVHTEEIQKKLDELLNFDDAQNSPALSDQIPPPITNIEATTVVEDHPKKNCKEKMKKCCFDHSDLGDHCKENHSSKKRIKKECNHARMNETRDRLRKKLSQLINARKNMKAAAAAASASAANDPQQPPQPPLLPAQSTPPIASTSTKQPPSLKAVAKAAAAATAANSKTHNFTGNKLEDDDDSLVCLSTLCKRISHLHMNQTASSGQNTQPTTETPNGVGKKVTPAAVIGSSSIPMPKSANAAAWEAANREVTASKLANGKSASGGSEKGGGGSGSRDLSVLSVYLNSYSKEFLDNYSRDQSKVRKWINETLSYIEGGTGACSGNGKKPQPQTTNPKKAAKKAKQKQRKEEEKRIMELQDLRGQFQDIYFKEFTDKHKLKLLKGSKKRDKKQIGELETNIKKLQRAKARVETVILELIATVKQTNAEFKFSYLPTKEQQVEKLKAIEENASGAGTSLNADANVSSSVPSTTANAIDGINNLNADSGIVPGSSSYALPSAYAHANVPGTSFSPYQIDFQSSQSSTLSAGAATAGYGMIRAPMPTPMCYAPPPHQTLSPDVVAAMAANAACNSNTDPSKRIVTIRRVNLPNVPEPRVTVTAKGSSPDKDKLLYTFVNGQLVPTTAPPMTQLPLKQLSNVTEPRVTVSAKVNPADKDKLLYSFVNGQLVPTSTPPMTQLPLQQIPLPMQAPTPPPPIASSEMSAEHLSLTIPPPPLSKTQLKKERRRAAKLAAEQAAALAAAKEEQLQQEQESARAEKANQQKVNKKSKSKIDEPTQRRNEAATANLKSKNNPGKNAVTPSASTTSVSTAEAVEGLPKKDSKTLISASQRRSASTTTSCSAGTSLSATPVNSQMNTRENSVSSQKPTLGPADRAKNMKMTSKSATQQHKTLIQTEKTTPSQKQKDLVKGQQQQTNKGNGSNKKALESENKEKVKPASPEPSETVEEEIEMKKRKKRKKERTERERFIDNGQFGNNPFATLHTQDSDSDWYSDSSSYDETDSEDDQQQNPVVIIPQKTISNPPVSKAKVALKATPYTTTSVPIASTATTATPDIAKPKTKTGGLKTKDEATSNQQNLRSQNKKGKQEQRKDDGGAKKQQQHQQIVTPPPPPTQQQSSQSKQRSANQTQRRNDKNRERERDRDRDMVSSKGKAKGKENVQAGQNSQSTGTVGNRTTGTTSVVGGATHRELPSKSGRQSSRQQKLAENPSQKPMQSQLQTQSQDPPRNRGGRGNRGGGGNGGCSGDGSGNDSRPKRGGGRYERGGRGSGGGNGGMNQNSSRHTAEPNHQVSGTSAGVEGKPLSKRAQRQAQRNKKFQKQQHLHHNYEDCGAGIPNNMGYFNPDEVVIPPDPQPSLQHIQQQQRQYNSLPQQLQALHIGGNLSVKVNGQPPMQPSYASVSNGGNNATYQGMVPALSIMDQLNRGVQVENLSLPPGITLTKVDPVKSEQLRQKSESIRKLSKPLQQQQAQQSQSFHHKAGATIIAPPVAPVGNYFGAAPYAGVAAAAAALEQSGIIMVEANPTSNNNKKASEKMNAGSGAATGGGKPSKSKKRRNKSKQERNARAANAAASTNGPIGGNIGDVAADHNINGQPKMITLRNPMFHGGAANAAATILQQQPGLVTGRPLGGMTLAAPIPMDQPAAIIKNENGMFTIRNPALHQAVTNGLALGGYRQFGNVSYYTPQEAAAEAVRATQLQQQQQQQQQQQLNSANQMISTNNNGDGSSASSSSAFSYFSNTSSNASSGNAPASSSSSTGSVGPGTIGSTHNTISISCTSIDENGGSTSLTGNGGGGGLTGEAAIIARPSPQQKCISAIGSEVKNALQQKQKCKEGTTQWTSFVGQELQNTVVPGSDNLAAAAAAAAYLGGAGNGCVSNAGNGGGAGGCLTSASLQEKYQQSSYYNGFVDVFPPTAQTNSSQMSTPVVHSANTGSLFDSANDCHLHHHNCGEDSPPPTITGYNSYLDGITNTGVIRYDDASFLKNLIPGQNLSNEVSIHNINDSNFTRSTTSPVAHRVEITPVYRSRPTSTTTNIYEHCPTSAALTQSALSEQQAKYHPTVVPNYNDTLADYGNDAGMFATNNLVNLNELDAGSAGTESDVESYQRYNYEYESQQQQQQQQNAMLDLNELLIKKSSHSPHAQCASPYLDEAAMDSFVQNISTLQISAAADEQCGGHMNGNGNGNSGVGNGGGGNNNGRSSVGAAGIPSNSATTTTANGWW</sequence>
<feature type="compositionally biased region" description="Polar residues" evidence="2">
    <location>
        <begin position="3097"/>
        <end position="3110"/>
    </location>
</feature>
<feature type="compositionally biased region" description="Basic and acidic residues" evidence="2">
    <location>
        <begin position="1982"/>
        <end position="1993"/>
    </location>
</feature>
<feature type="compositionally biased region" description="Low complexity" evidence="2">
    <location>
        <begin position="2610"/>
        <end position="2651"/>
    </location>
</feature>
<feature type="region of interest" description="Disordered" evidence="2">
    <location>
        <begin position="2417"/>
        <end position="2473"/>
    </location>
</feature>
<feature type="region of interest" description="Disordered" evidence="2">
    <location>
        <begin position="1015"/>
        <end position="1055"/>
    </location>
</feature>
<feature type="compositionally biased region" description="Low complexity" evidence="2">
    <location>
        <begin position="1994"/>
        <end position="2003"/>
    </location>
</feature>
<feature type="compositionally biased region" description="Basic residues" evidence="2">
    <location>
        <begin position="1240"/>
        <end position="1249"/>
    </location>
</feature>
<feature type="region of interest" description="Disordered" evidence="2">
    <location>
        <begin position="3066"/>
        <end position="3110"/>
    </location>
</feature>
<feature type="compositionally biased region" description="Low complexity" evidence="2">
    <location>
        <begin position="1229"/>
        <end position="1239"/>
    </location>
</feature>
<feature type="region of interest" description="Disordered" evidence="2">
    <location>
        <begin position="2595"/>
        <end position="2658"/>
    </location>
</feature>
<feature type="compositionally biased region" description="Gly residues" evidence="2">
    <location>
        <begin position="3066"/>
        <end position="3085"/>
    </location>
</feature>
<dbReference type="EMBL" id="GDHF01001933">
    <property type="protein sequence ID" value="JAI50381.1"/>
    <property type="molecule type" value="Transcribed_RNA"/>
</dbReference>
<feature type="coiled-coil region" evidence="1">
    <location>
        <begin position="987"/>
        <end position="1014"/>
    </location>
</feature>
<feature type="compositionally biased region" description="Polar residues" evidence="2">
    <location>
        <begin position="50"/>
        <end position="69"/>
    </location>
</feature>
<feature type="compositionally biased region" description="Gly residues" evidence="2">
    <location>
        <begin position="2127"/>
        <end position="2144"/>
    </location>
</feature>
<evidence type="ECO:0008006" key="4">
    <source>
        <dbReference type="Google" id="ProtNLM"/>
    </source>
</evidence>
<feature type="compositionally biased region" description="Basic residues" evidence="2">
    <location>
        <begin position="2198"/>
        <end position="2219"/>
    </location>
</feature>
<feature type="compositionally biased region" description="Basic and acidic residues" evidence="2">
    <location>
        <begin position="2027"/>
        <end position="2044"/>
    </location>
</feature>
<gene>
    <name evidence="3" type="ORF">c2_g1_i1</name>
</gene>
<feature type="compositionally biased region" description="Polar residues" evidence="2">
    <location>
        <begin position="1748"/>
        <end position="1765"/>
    </location>
</feature>
<feature type="compositionally biased region" description="Acidic residues" evidence="2">
    <location>
        <begin position="1884"/>
        <end position="1904"/>
    </location>
</feature>
<feature type="region of interest" description="Disordered" evidence="2">
    <location>
        <begin position="38"/>
        <end position="70"/>
    </location>
</feature>
<feature type="region of interest" description="Disordered" evidence="2">
    <location>
        <begin position="1220"/>
        <end position="1252"/>
    </location>
</feature>
<feature type="compositionally biased region" description="Pro residues" evidence="2">
    <location>
        <begin position="1587"/>
        <end position="1596"/>
    </location>
</feature>
<feature type="compositionally biased region" description="Low complexity" evidence="2">
    <location>
        <begin position="1807"/>
        <end position="1821"/>
    </location>
</feature>
<evidence type="ECO:0000313" key="3">
    <source>
        <dbReference type="EMBL" id="JAI50381.1"/>
    </source>
</evidence>
<dbReference type="InterPro" id="IPR029717">
    <property type="entry name" value="FAM193"/>
</dbReference>
<feature type="compositionally biased region" description="Low complexity" evidence="2">
    <location>
        <begin position="2359"/>
        <end position="2368"/>
    </location>
</feature>
<feature type="compositionally biased region" description="Basic and acidic residues" evidence="2">
    <location>
        <begin position="1669"/>
        <end position="1680"/>
    </location>
</feature>
<organism evidence="3">
    <name type="scientific">Bactrocera latifrons</name>
    <name type="common">Malaysian fruit fly</name>
    <name type="synonym">Chaetodacus latifrons</name>
    <dbReference type="NCBI Taxonomy" id="174628"/>
    <lineage>
        <taxon>Eukaryota</taxon>
        <taxon>Metazoa</taxon>
        <taxon>Ecdysozoa</taxon>
        <taxon>Arthropoda</taxon>
        <taxon>Hexapoda</taxon>
        <taxon>Insecta</taxon>
        <taxon>Pterygota</taxon>
        <taxon>Neoptera</taxon>
        <taxon>Endopterygota</taxon>
        <taxon>Diptera</taxon>
        <taxon>Brachycera</taxon>
        <taxon>Muscomorpha</taxon>
        <taxon>Tephritoidea</taxon>
        <taxon>Tephritidae</taxon>
        <taxon>Bactrocera</taxon>
        <taxon>Bactrocera</taxon>
    </lineage>
</organism>